<accession>A0A1B5KWI7</accession>
<reference evidence="2" key="1">
    <citation type="journal article" date="2016" name="Genome Announc.">
        <title>Genome sequence of Ustilaginoidea virens IPU010, a rice pathogenic fungus causing false smut.</title>
        <authorList>
            <person name="Kumagai T."/>
            <person name="Ishii T."/>
            <person name="Terai G."/>
            <person name="Umemura M."/>
            <person name="Machida M."/>
            <person name="Asai K."/>
        </authorList>
    </citation>
    <scope>NUCLEOTIDE SEQUENCE [LARGE SCALE GENOMIC DNA]</scope>
    <source>
        <strain evidence="2">IPU010</strain>
    </source>
</reference>
<gene>
    <name evidence="1" type="ORF">UVI_02041300</name>
</gene>
<organism evidence="1 2">
    <name type="scientific">Ustilaginoidea virens</name>
    <name type="common">Rice false smut fungus</name>
    <name type="synonym">Villosiclava virens</name>
    <dbReference type="NCBI Taxonomy" id="1159556"/>
    <lineage>
        <taxon>Eukaryota</taxon>
        <taxon>Fungi</taxon>
        <taxon>Dikarya</taxon>
        <taxon>Ascomycota</taxon>
        <taxon>Pezizomycotina</taxon>
        <taxon>Sordariomycetes</taxon>
        <taxon>Hypocreomycetidae</taxon>
        <taxon>Hypocreales</taxon>
        <taxon>Clavicipitaceae</taxon>
        <taxon>Ustilaginoidea</taxon>
    </lineage>
</organism>
<sequence length="213" mass="23713">MILFSVIDRQEIVIVGDGLCKCWLDGWKKTTGVGYLVQVERRVIAQDVERRIAEGGYVNLHGRRMTAGLGRLRSYCGETKRYLFQEGLLVVIRGHSAPQASEAGASRHDTPGYSLVVTDPTTNPALACFSIGDRTGSRILRRLWSYVTVAELRSAISSGYFAPVQTLKSFLCRRFAAGLPPRSLHFVIAIIYLHHDNRAFQKAESYPTLARVA</sequence>
<proteinExistence type="predicted"/>
<protein>
    <submittedName>
        <fullName evidence="1">Uncharacterized protein</fullName>
    </submittedName>
</protein>
<dbReference type="AlphaFoldDB" id="A0A1B5KWI7"/>
<comment type="caution">
    <text evidence="1">The sequence shown here is derived from an EMBL/GenBank/DDBJ whole genome shotgun (WGS) entry which is preliminary data.</text>
</comment>
<dbReference type="EMBL" id="BBTG02000023">
    <property type="protein sequence ID" value="GAO15307.1"/>
    <property type="molecule type" value="Genomic_DNA"/>
</dbReference>
<evidence type="ECO:0000313" key="1">
    <source>
        <dbReference type="EMBL" id="GAO15307.1"/>
    </source>
</evidence>
<name>A0A1B5KWI7_USTVR</name>
<dbReference type="Proteomes" id="UP000054053">
    <property type="component" value="Unassembled WGS sequence"/>
</dbReference>
<evidence type="ECO:0000313" key="2">
    <source>
        <dbReference type="Proteomes" id="UP000054053"/>
    </source>
</evidence>